<evidence type="ECO:0000313" key="2">
    <source>
        <dbReference type="Proteomes" id="UP000176689"/>
    </source>
</evidence>
<organism evidence="1 2">
    <name type="scientific">Candidatus Kaiserbacteria bacterium RIFCSPHIGHO2_12_FULL_53_13</name>
    <dbReference type="NCBI Taxonomy" id="1798502"/>
    <lineage>
        <taxon>Bacteria</taxon>
        <taxon>Candidatus Kaiseribacteriota</taxon>
    </lineage>
</organism>
<name>A0A1F6ECC6_9BACT</name>
<gene>
    <name evidence="1" type="ORF">A3F27_01850</name>
</gene>
<proteinExistence type="predicted"/>
<reference evidence="1 2" key="1">
    <citation type="journal article" date="2016" name="Nat. Commun.">
        <title>Thousands of microbial genomes shed light on interconnected biogeochemical processes in an aquifer system.</title>
        <authorList>
            <person name="Anantharaman K."/>
            <person name="Brown C.T."/>
            <person name="Hug L.A."/>
            <person name="Sharon I."/>
            <person name="Castelle C.J."/>
            <person name="Probst A.J."/>
            <person name="Thomas B.C."/>
            <person name="Singh A."/>
            <person name="Wilkins M.J."/>
            <person name="Karaoz U."/>
            <person name="Brodie E.L."/>
            <person name="Williams K.H."/>
            <person name="Hubbard S.S."/>
            <person name="Banfield J.F."/>
        </authorList>
    </citation>
    <scope>NUCLEOTIDE SEQUENCE [LARGE SCALE GENOMIC DNA]</scope>
</reference>
<comment type="caution">
    <text evidence="1">The sequence shown here is derived from an EMBL/GenBank/DDBJ whole genome shotgun (WGS) entry which is preliminary data.</text>
</comment>
<dbReference type="Proteomes" id="UP000176689">
    <property type="component" value="Unassembled WGS sequence"/>
</dbReference>
<dbReference type="AlphaFoldDB" id="A0A1F6ECC6"/>
<evidence type="ECO:0000313" key="1">
    <source>
        <dbReference type="EMBL" id="OGG71296.1"/>
    </source>
</evidence>
<dbReference type="EMBL" id="MFLP01000003">
    <property type="protein sequence ID" value="OGG71296.1"/>
    <property type="molecule type" value="Genomic_DNA"/>
</dbReference>
<protein>
    <submittedName>
        <fullName evidence="1">Uncharacterized protein</fullName>
    </submittedName>
</protein>
<accession>A0A1F6ECC6</accession>
<sequence length="178" mass="20356">MTYRKYDVQIHRLLHGGVGMRAREELGRGKMRITIEDLLFNALADHGPVSDNIFDVAHFSARKVRNKLGLDLADDDWKRLALIKYRFKGYPTISPITIEVHIIVELLDRPLGTMFKKETDVSHEVPYAAFSGWDMNRKKTEAGELATKVLTAISRLLTEIDRELRAAREYVRTSKTGS</sequence>